<dbReference type="Gene3D" id="3.40.50.720">
    <property type="entry name" value="NAD(P)-binding Rossmann-like Domain"/>
    <property type="match status" value="1"/>
</dbReference>
<reference evidence="3" key="1">
    <citation type="submission" date="2016-08" db="EMBL/GenBank/DDBJ databases">
        <authorList>
            <person name="Seilhamer J.J."/>
        </authorList>
    </citation>
    <scope>NUCLEOTIDE SEQUENCE [LARGE SCALE GENOMIC DNA]</scope>
    <source>
        <strain evidence="3">Buetzberg</strain>
    </source>
</reference>
<evidence type="ECO:0000313" key="3">
    <source>
        <dbReference type="EMBL" id="SCG85460.1"/>
    </source>
</evidence>
<dbReference type="EC" id="1.-.-.-" evidence="3"/>
<dbReference type="RefSeq" id="WP_071907990.1">
    <property type="nucleotide sequence ID" value="NZ_LT607756.1"/>
</dbReference>
<dbReference type="PANTHER" id="PTHR43669:SF3">
    <property type="entry name" value="ALCOHOL DEHYDROGENASE, PUTATIVE (AFU_ORTHOLOGUE AFUA_3G03445)-RELATED"/>
    <property type="match status" value="1"/>
</dbReference>
<dbReference type="GO" id="GO:0016491">
    <property type="term" value="F:oxidoreductase activity"/>
    <property type="evidence" value="ECO:0007669"/>
    <property type="project" value="UniProtKB-KW"/>
</dbReference>
<evidence type="ECO:0000256" key="2">
    <source>
        <dbReference type="ARBA" id="ARBA00023002"/>
    </source>
</evidence>
<dbReference type="Proteomes" id="UP000094707">
    <property type="component" value="Chromosome I"/>
</dbReference>
<evidence type="ECO:0000313" key="4">
    <source>
        <dbReference type="Proteomes" id="UP000094707"/>
    </source>
</evidence>
<dbReference type="PANTHER" id="PTHR43669">
    <property type="entry name" value="5-KETO-D-GLUCONATE 5-REDUCTASE"/>
    <property type="match status" value="1"/>
</dbReference>
<organism evidence="3 4">
    <name type="scientific">Methanobacterium congolense</name>
    <dbReference type="NCBI Taxonomy" id="118062"/>
    <lineage>
        <taxon>Archaea</taxon>
        <taxon>Methanobacteriati</taxon>
        <taxon>Methanobacteriota</taxon>
        <taxon>Methanomada group</taxon>
        <taxon>Methanobacteria</taxon>
        <taxon>Methanobacteriales</taxon>
        <taxon>Methanobacteriaceae</taxon>
        <taxon>Methanobacterium</taxon>
    </lineage>
</organism>
<dbReference type="Pfam" id="PF00106">
    <property type="entry name" value="adh_short"/>
    <property type="match status" value="1"/>
</dbReference>
<protein>
    <submittedName>
        <fullName evidence="3">Putative oxidoreductase YxnA</fullName>
        <ecNumber evidence="3">1.-.-.-</ecNumber>
    </submittedName>
</protein>
<keyword evidence="4" id="KW-1185">Reference proteome</keyword>
<dbReference type="KEGG" id="mcub:MCBB_0896"/>
<dbReference type="PRINTS" id="PR00081">
    <property type="entry name" value="GDHRDH"/>
</dbReference>
<dbReference type="STRING" id="118062.MCBB_0896"/>
<evidence type="ECO:0000256" key="1">
    <source>
        <dbReference type="ARBA" id="ARBA00006484"/>
    </source>
</evidence>
<dbReference type="InterPro" id="IPR036291">
    <property type="entry name" value="NAD(P)-bd_dom_sf"/>
</dbReference>
<name>A0A1D3L1Z8_9EURY</name>
<proteinExistence type="inferred from homology"/>
<gene>
    <name evidence="3" type="primary">yxnA</name>
    <name evidence="3" type="ORF">MCBB_0896</name>
</gene>
<comment type="similarity">
    <text evidence="1">Belongs to the short-chain dehydrogenases/reductases (SDR) family.</text>
</comment>
<dbReference type="EMBL" id="LT607756">
    <property type="protein sequence ID" value="SCG85460.1"/>
    <property type="molecule type" value="Genomic_DNA"/>
</dbReference>
<dbReference type="OrthoDB" id="24596at2157"/>
<sequence>MKLENKVALVDGADTGIGNEIAKLFANEGASIVLVARKKEALESLTNQINANGGRAIAVEGIASNEEDVQRAISTALDAFGKLDIIIKSVEIEDIISPVADMGEGIWKLDLNVDLTGAI</sequence>
<dbReference type="AlphaFoldDB" id="A0A1D3L1Z8"/>
<keyword evidence="2 3" id="KW-0560">Oxidoreductase</keyword>
<dbReference type="InterPro" id="IPR002347">
    <property type="entry name" value="SDR_fam"/>
</dbReference>
<dbReference type="GeneID" id="30411744"/>
<dbReference type="SUPFAM" id="SSF51735">
    <property type="entry name" value="NAD(P)-binding Rossmann-fold domains"/>
    <property type="match status" value="1"/>
</dbReference>
<accession>A0A1D3L1Z8</accession>